<dbReference type="InterPro" id="IPR009057">
    <property type="entry name" value="Homeodomain-like_sf"/>
</dbReference>
<keyword evidence="1" id="KW-0805">Transcription regulation</keyword>
<dbReference type="GO" id="GO:0003700">
    <property type="term" value="F:DNA-binding transcription factor activity"/>
    <property type="evidence" value="ECO:0007669"/>
    <property type="project" value="TreeGrafter"/>
</dbReference>
<dbReference type="PANTHER" id="PTHR30055">
    <property type="entry name" value="HTH-TYPE TRANSCRIPTIONAL REGULATOR RUTR"/>
    <property type="match status" value="1"/>
</dbReference>
<proteinExistence type="predicted"/>
<feature type="DNA-binding region" description="H-T-H motif" evidence="4">
    <location>
        <begin position="34"/>
        <end position="53"/>
    </location>
</feature>
<dbReference type="GeneID" id="80333737"/>
<dbReference type="GO" id="GO:0000976">
    <property type="term" value="F:transcription cis-regulatory region binding"/>
    <property type="evidence" value="ECO:0007669"/>
    <property type="project" value="TreeGrafter"/>
</dbReference>
<dbReference type="AlphaFoldDB" id="A0A516NLV4"/>
<gene>
    <name evidence="6" type="ORF">FOH10_15270</name>
</gene>
<dbReference type="EMBL" id="CP041695">
    <property type="protein sequence ID" value="QDP79868.1"/>
    <property type="molecule type" value="Genomic_DNA"/>
</dbReference>
<dbReference type="PANTHER" id="PTHR30055:SF234">
    <property type="entry name" value="HTH-TYPE TRANSCRIPTIONAL REGULATOR BETI"/>
    <property type="match status" value="1"/>
</dbReference>
<reference evidence="6 7" key="1">
    <citation type="submission" date="2019-07" db="EMBL/GenBank/DDBJ databases">
        <title>Complete Genome Sequence and Methylome Analysis of Nocardia otitidis-caviarum NEB252.</title>
        <authorList>
            <person name="Fomenkov A."/>
            <person name="Anton B.P."/>
            <person name="Vincze T."/>
            <person name="Roberts R.J."/>
        </authorList>
    </citation>
    <scope>NUCLEOTIDE SEQUENCE [LARGE SCALE GENOMIC DNA]</scope>
    <source>
        <strain evidence="6 7">NEB252</strain>
    </source>
</reference>
<evidence type="ECO:0000259" key="5">
    <source>
        <dbReference type="PROSITE" id="PS50977"/>
    </source>
</evidence>
<organism evidence="6 7">
    <name type="scientific">Nocardia otitidiscaviarum</name>
    <dbReference type="NCBI Taxonomy" id="1823"/>
    <lineage>
        <taxon>Bacteria</taxon>
        <taxon>Bacillati</taxon>
        <taxon>Actinomycetota</taxon>
        <taxon>Actinomycetes</taxon>
        <taxon>Mycobacteriales</taxon>
        <taxon>Nocardiaceae</taxon>
        <taxon>Nocardia</taxon>
    </lineage>
</organism>
<evidence type="ECO:0000313" key="6">
    <source>
        <dbReference type="EMBL" id="QDP79868.1"/>
    </source>
</evidence>
<evidence type="ECO:0000256" key="1">
    <source>
        <dbReference type="ARBA" id="ARBA00023015"/>
    </source>
</evidence>
<dbReference type="Pfam" id="PF00440">
    <property type="entry name" value="TetR_N"/>
    <property type="match status" value="1"/>
</dbReference>
<feature type="domain" description="HTH tetR-type" evidence="5">
    <location>
        <begin position="11"/>
        <end position="71"/>
    </location>
</feature>
<dbReference type="PROSITE" id="PS50977">
    <property type="entry name" value="HTH_TETR_2"/>
    <property type="match status" value="1"/>
</dbReference>
<evidence type="ECO:0000256" key="3">
    <source>
        <dbReference type="ARBA" id="ARBA00023163"/>
    </source>
</evidence>
<dbReference type="InterPro" id="IPR001647">
    <property type="entry name" value="HTH_TetR"/>
</dbReference>
<sequence>MPADAPAPTAPDTDARILDAALDLFADLGIKRVTIDDIARAAKVNRATLFRRLGSKDGIVRAAILRETTRVLDGISARVDPIDDPAERVVTGFAITVIALRTNKILVKTLTVDAVDTLPALTLAAGGVLDLATDFVAERILTAAPAHAAPADLAGMIVRLVHSLVLTPDAAPRLDTEQQLREFAIRLLVPLVLNRY</sequence>
<evidence type="ECO:0000256" key="2">
    <source>
        <dbReference type="ARBA" id="ARBA00023125"/>
    </source>
</evidence>
<name>A0A516NLV4_9NOCA</name>
<dbReference type="RefSeq" id="WP_143981215.1">
    <property type="nucleotide sequence ID" value="NZ_CP041695.1"/>
</dbReference>
<dbReference type="Gene3D" id="1.10.357.10">
    <property type="entry name" value="Tetracycline Repressor, domain 2"/>
    <property type="match status" value="1"/>
</dbReference>
<keyword evidence="3" id="KW-0804">Transcription</keyword>
<dbReference type="InterPro" id="IPR050109">
    <property type="entry name" value="HTH-type_TetR-like_transc_reg"/>
</dbReference>
<protein>
    <submittedName>
        <fullName evidence="6">TetR/AcrR family transcriptional regulator</fullName>
    </submittedName>
</protein>
<evidence type="ECO:0000313" key="7">
    <source>
        <dbReference type="Proteomes" id="UP000317039"/>
    </source>
</evidence>
<dbReference type="PRINTS" id="PR00455">
    <property type="entry name" value="HTHTETR"/>
</dbReference>
<dbReference type="Proteomes" id="UP000317039">
    <property type="component" value="Chromosome"/>
</dbReference>
<accession>A0A516NLV4</accession>
<dbReference type="SUPFAM" id="SSF46689">
    <property type="entry name" value="Homeodomain-like"/>
    <property type="match status" value="1"/>
</dbReference>
<dbReference type="KEGG" id="nod:FOH10_15270"/>
<evidence type="ECO:0000256" key="4">
    <source>
        <dbReference type="PROSITE-ProRule" id="PRU00335"/>
    </source>
</evidence>
<keyword evidence="2 4" id="KW-0238">DNA-binding</keyword>